<proteinExistence type="predicted"/>
<evidence type="ECO:0000313" key="3">
    <source>
        <dbReference type="Proteomes" id="UP000236291"/>
    </source>
</evidence>
<gene>
    <name evidence="2" type="ORF">L195_g002662</name>
</gene>
<dbReference type="EMBL" id="ASHM01001185">
    <property type="protein sequence ID" value="PNY06199.1"/>
    <property type="molecule type" value="Genomic_DNA"/>
</dbReference>
<feature type="region of interest" description="Disordered" evidence="1">
    <location>
        <begin position="144"/>
        <end position="214"/>
    </location>
</feature>
<feature type="compositionally biased region" description="Pro residues" evidence="1">
    <location>
        <begin position="184"/>
        <end position="197"/>
    </location>
</feature>
<comment type="caution">
    <text evidence="2">The sequence shown here is derived from an EMBL/GenBank/DDBJ whole genome shotgun (WGS) entry which is preliminary data.</text>
</comment>
<reference evidence="2 3" key="2">
    <citation type="journal article" date="2017" name="Front. Plant Sci.">
        <title>Gene Classification and Mining of Molecular Markers Useful in Red Clover (Trifolium pratense) Breeding.</title>
        <authorList>
            <person name="Istvanek J."/>
            <person name="Dluhosova J."/>
            <person name="Dluhos P."/>
            <person name="Patkova L."/>
            <person name="Nedelnik J."/>
            <person name="Repkova J."/>
        </authorList>
    </citation>
    <scope>NUCLEOTIDE SEQUENCE [LARGE SCALE GENOMIC DNA]</scope>
    <source>
        <strain evidence="3">cv. Tatra</strain>
        <tissue evidence="2">Young leaves</tissue>
    </source>
</reference>
<dbReference type="AlphaFoldDB" id="A0A2K3NT40"/>
<accession>A0A2K3NT40</accession>
<evidence type="ECO:0008006" key="4">
    <source>
        <dbReference type="Google" id="ProtNLM"/>
    </source>
</evidence>
<evidence type="ECO:0000256" key="1">
    <source>
        <dbReference type="SAM" id="MobiDB-lite"/>
    </source>
</evidence>
<reference evidence="2 3" key="1">
    <citation type="journal article" date="2014" name="Am. J. Bot.">
        <title>Genome assembly and annotation for red clover (Trifolium pratense; Fabaceae).</title>
        <authorList>
            <person name="Istvanek J."/>
            <person name="Jaros M."/>
            <person name="Krenek A."/>
            <person name="Repkova J."/>
        </authorList>
    </citation>
    <scope>NUCLEOTIDE SEQUENCE [LARGE SCALE GENOMIC DNA]</scope>
    <source>
        <strain evidence="3">cv. Tatra</strain>
        <tissue evidence="2">Young leaves</tissue>
    </source>
</reference>
<dbReference type="Proteomes" id="UP000236291">
    <property type="component" value="Unassembled WGS sequence"/>
</dbReference>
<name>A0A2K3NT40_TRIPR</name>
<evidence type="ECO:0000313" key="2">
    <source>
        <dbReference type="EMBL" id="PNY06199.1"/>
    </source>
</evidence>
<organism evidence="2 3">
    <name type="scientific">Trifolium pratense</name>
    <name type="common">Red clover</name>
    <dbReference type="NCBI Taxonomy" id="57577"/>
    <lineage>
        <taxon>Eukaryota</taxon>
        <taxon>Viridiplantae</taxon>
        <taxon>Streptophyta</taxon>
        <taxon>Embryophyta</taxon>
        <taxon>Tracheophyta</taxon>
        <taxon>Spermatophyta</taxon>
        <taxon>Magnoliopsida</taxon>
        <taxon>eudicotyledons</taxon>
        <taxon>Gunneridae</taxon>
        <taxon>Pentapetalae</taxon>
        <taxon>rosids</taxon>
        <taxon>fabids</taxon>
        <taxon>Fabales</taxon>
        <taxon>Fabaceae</taxon>
        <taxon>Papilionoideae</taxon>
        <taxon>50 kb inversion clade</taxon>
        <taxon>NPAAA clade</taxon>
        <taxon>Hologalegina</taxon>
        <taxon>IRL clade</taxon>
        <taxon>Trifolieae</taxon>
        <taxon>Trifolium</taxon>
    </lineage>
</organism>
<sequence>MVRPAGLSTESQCGMEMEESYNFLNERLPEFVGEDPMGWITTAEWFFDVQKIYASDKVQWAFVRMEGVAMLWFQSWCLENLDADWETFAIALMRRFRKRNYGVTPLVTEVITERSKCRNESMTEFDVAAKKIEADRTRVSVTKNHTMVVDTPSPSGSPVKALPKPKSPDRDAFWNKDAISTKLPPDPLELPSDPPKTPYSDSVVTVPPQPKPPDPNLLIVVGAIHKTRNPRILVHPRSEVSLRDEMINESPWKQPSRKATQLKRESLRKRHVGCSYITITPPPTSIGTPLVQIAVV</sequence>
<protein>
    <recommendedName>
        <fullName evidence="4">Retrotransposon gag domain-containing protein</fullName>
    </recommendedName>
</protein>